<dbReference type="EMBL" id="LCUC01000408">
    <property type="protein sequence ID" value="KKY31144.1"/>
    <property type="molecule type" value="Genomic_DNA"/>
</dbReference>
<gene>
    <name evidence="5" type="ORF">UCDDA912_g08867</name>
</gene>
<dbReference type="SUPFAM" id="SSF47336">
    <property type="entry name" value="ACP-like"/>
    <property type="match status" value="1"/>
</dbReference>
<proteinExistence type="predicted"/>
<dbReference type="InterPro" id="IPR009081">
    <property type="entry name" value="PP-bd_ACP"/>
</dbReference>
<dbReference type="InterPro" id="IPR036736">
    <property type="entry name" value="ACP-like_sf"/>
</dbReference>
<evidence type="ECO:0000256" key="3">
    <source>
        <dbReference type="SAM" id="MobiDB-lite"/>
    </source>
</evidence>
<name>A0A0G2FAB7_9PEZI</name>
<dbReference type="Proteomes" id="UP000034680">
    <property type="component" value="Unassembled WGS sequence"/>
</dbReference>
<accession>A0A0G2FAB7</accession>
<reference evidence="5 6" key="1">
    <citation type="submission" date="2015-05" db="EMBL/GenBank/DDBJ databases">
        <title>Distinctive expansion of gene families associated with plant cell wall degradation and secondary metabolism in the genomes of grapevine trunk pathogens.</title>
        <authorList>
            <person name="Lawrence D.P."/>
            <person name="Travadon R."/>
            <person name="Rolshausen P.E."/>
            <person name="Baumgartner K."/>
        </authorList>
    </citation>
    <scope>NUCLEOTIDE SEQUENCE [LARGE SCALE GENOMIC DNA]</scope>
    <source>
        <strain evidence="5">DA912</strain>
    </source>
</reference>
<sequence length="131" mass="14294">MLLGVAPSIPFSDPRLQRPHGEGGDDDRLQTFLAQARANTAVLRAPDSAGVLSREIGRRLFSLLLKADQEEAEISLGLGDLGLDSMVAVEMRAWWKQVFGSDISVLQMMAMWTLEALGKRAADELIVKCQG</sequence>
<keyword evidence="6" id="KW-1185">Reference proteome</keyword>
<evidence type="ECO:0000313" key="5">
    <source>
        <dbReference type="EMBL" id="KKY31144.1"/>
    </source>
</evidence>
<dbReference type="STRING" id="1214573.A0A0G2FAB7"/>
<keyword evidence="1" id="KW-0596">Phosphopantetheine</keyword>
<dbReference type="PROSITE" id="PS50075">
    <property type="entry name" value="CARRIER"/>
    <property type="match status" value="1"/>
</dbReference>
<evidence type="ECO:0000256" key="2">
    <source>
        <dbReference type="ARBA" id="ARBA00022553"/>
    </source>
</evidence>
<protein>
    <submittedName>
        <fullName evidence="5">Putative polyketide synthase</fullName>
    </submittedName>
</protein>
<organism evidence="5 6">
    <name type="scientific">Diaporthe ampelina</name>
    <dbReference type="NCBI Taxonomy" id="1214573"/>
    <lineage>
        <taxon>Eukaryota</taxon>
        <taxon>Fungi</taxon>
        <taxon>Dikarya</taxon>
        <taxon>Ascomycota</taxon>
        <taxon>Pezizomycotina</taxon>
        <taxon>Sordariomycetes</taxon>
        <taxon>Sordariomycetidae</taxon>
        <taxon>Diaporthales</taxon>
        <taxon>Diaporthaceae</taxon>
        <taxon>Diaporthe</taxon>
    </lineage>
</organism>
<dbReference type="Gene3D" id="1.10.1200.10">
    <property type="entry name" value="ACP-like"/>
    <property type="match status" value="1"/>
</dbReference>
<dbReference type="Pfam" id="PF00550">
    <property type="entry name" value="PP-binding"/>
    <property type="match status" value="1"/>
</dbReference>
<evidence type="ECO:0000259" key="4">
    <source>
        <dbReference type="PROSITE" id="PS50075"/>
    </source>
</evidence>
<comment type="caution">
    <text evidence="5">The sequence shown here is derived from an EMBL/GenBank/DDBJ whole genome shotgun (WGS) entry which is preliminary data.</text>
</comment>
<dbReference type="AlphaFoldDB" id="A0A0G2FAB7"/>
<dbReference type="InterPro" id="IPR020806">
    <property type="entry name" value="PKS_PP-bd"/>
</dbReference>
<feature type="compositionally biased region" description="Basic and acidic residues" evidence="3">
    <location>
        <begin position="15"/>
        <end position="24"/>
    </location>
</feature>
<dbReference type="GO" id="GO:0031177">
    <property type="term" value="F:phosphopantetheine binding"/>
    <property type="evidence" value="ECO:0007669"/>
    <property type="project" value="InterPro"/>
</dbReference>
<evidence type="ECO:0000313" key="6">
    <source>
        <dbReference type="Proteomes" id="UP000034680"/>
    </source>
</evidence>
<feature type="domain" description="Carrier" evidence="4">
    <location>
        <begin position="51"/>
        <end position="125"/>
    </location>
</feature>
<dbReference type="OrthoDB" id="329835at2759"/>
<feature type="region of interest" description="Disordered" evidence="3">
    <location>
        <begin position="1"/>
        <end position="24"/>
    </location>
</feature>
<reference evidence="5 6" key="2">
    <citation type="submission" date="2015-05" db="EMBL/GenBank/DDBJ databases">
        <authorList>
            <person name="Morales-Cruz A."/>
            <person name="Amrine K.C."/>
            <person name="Cantu D."/>
        </authorList>
    </citation>
    <scope>NUCLEOTIDE SEQUENCE [LARGE SCALE GENOMIC DNA]</scope>
    <source>
        <strain evidence="5">DA912</strain>
    </source>
</reference>
<evidence type="ECO:0000256" key="1">
    <source>
        <dbReference type="ARBA" id="ARBA00022450"/>
    </source>
</evidence>
<dbReference type="SMART" id="SM00823">
    <property type="entry name" value="PKS_PP"/>
    <property type="match status" value="1"/>
</dbReference>
<keyword evidence="2" id="KW-0597">Phosphoprotein</keyword>